<dbReference type="Proteomes" id="UP000015104">
    <property type="component" value="Unassembled WGS sequence"/>
</dbReference>
<keyword evidence="8" id="KW-0812">Transmembrane</keyword>
<dbReference type="GO" id="GO:0046875">
    <property type="term" value="F:ephrin receptor binding"/>
    <property type="evidence" value="ECO:0007669"/>
    <property type="project" value="TreeGrafter"/>
</dbReference>
<evidence type="ECO:0000256" key="1">
    <source>
        <dbReference type="ARBA" id="ARBA00004370"/>
    </source>
</evidence>
<feature type="compositionally biased region" description="Low complexity" evidence="7">
    <location>
        <begin position="252"/>
        <end position="267"/>
    </location>
</feature>
<keyword evidence="11" id="KW-1185">Reference proteome</keyword>
<reference evidence="10" key="2">
    <citation type="submission" date="2015-06" db="UniProtKB">
        <authorList>
            <consortium name="EnsemblMetazoa"/>
        </authorList>
    </citation>
    <scope>IDENTIFICATION</scope>
</reference>
<keyword evidence="3 8" id="KW-0472">Membrane</keyword>
<comment type="subcellular location">
    <subcellularLocation>
        <location evidence="1">Membrane</location>
    </subcellularLocation>
</comment>
<dbReference type="GO" id="GO:0048013">
    <property type="term" value="P:ephrin receptor signaling pathway"/>
    <property type="evidence" value="ECO:0007669"/>
    <property type="project" value="TreeGrafter"/>
</dbReference>
<feature type="region of interest" description="Disordered" evidence="7">
    <location>
        <begin position="109"/>
        <end position="135"/>
    </location>
</feature>
<evidence type="ECO:0000256" key="2">
    <source>
        <dbReference type="ARBA" id="ARBA00022729"/>
    </source>
</evidence>
<dbReference type="STRING" id="32264.T1KN04"/>
<comment type="caution">
    <text evidence="6">Lacks conserved residue(s) required for the propagation of feature annotation.</text>
</comment>
<dbReference type="HOGENOM" id="CLU_904071_0_0_1"/>
<proteinExistence type="inferred from homology"/>
<dbReference type="CDD" id="cd02675">
    <property type="entry name" value="Ephrin_ectodomain"/>
    <property type="match status" value="1"/>
</dbReference>
<dbReference type="eggNOG" id="KOG3858">
    <property type="taxonomic scope" value="Eukaryota"/>
</dbReference>
<organism evidence="10 11">
    <name type="scientific">Tetranychus urticae</name>
    <name type="common">Two-spotted spider mite</name>
    <dbReference type="NCBI Taxonomy" id="32264"/>
    <lineage>
        <taxon>Eukaryota</taxon>
        <taxon>Metazoa</taxon>
        <taxon>Ecdysozoa</taxon>
        <taxon>Arthropoda</taxon>
        <taxon>Chelicerata</taxon>
        <taxon>Arachnida</taxon>
        <taxon>Acari</taxon>
        <taxon>Acariformes</taxon>
        <taxon>Trombidiformes</taxon>
        <taxon>Prostigmata</taxon>
        <taxon>Eleutherengona</taxon>
        <taxon>Raphignathae</taxon>
        <taxon>Tetranychoidea</taxon>
        <taxon>Tetranychidae</taxon>
        <taxon>Tetranychus</taxon>
    </lineage>
</organism>
<feature type="transmembrane region" description="Helical" evidence="8">
    <location>
        <begin position="275"/>
        <end position="294"/>
    </location>
</feature>
<evidence type="ECO:0000256" key="6">
    <source>
        <dbReference type="PROSITE-ProRule" id="PRU00884"/>
    </source>
</evidence>
<evidence type="ECO:0000256" key="8">
    <source>
        <dbReference type="SAM" id="Phobius"/>
    </source>
</evidence>
<dbReference type="Pfam" id="PF00812">
    <property type="entry name" value="Ephrin"/>
    <property type="match status" value="1"/>
</dbReference>
<accession>T1KN04</accession>
<reference evidence="11" key="1">
    <citation type="submission" date="2011-08" db="EMBL/GenBank/DDBJ databases">
        <authorList>
            <person name="Rombauts S."/>
        </authorList>
    </citation>
    <scope>NUCLEOTIDE SEQUENCE</scope>
    <source>
        <strain evidence="11">London</strain>
    </source>
</reference>
<dbReference type="InterPro" id="IPR008972">
    <property type="entry name" value="Cupredoxin"/>
</dbReference>
<dbReference type="Gene3D" id="2.60.40.420">
    <property type="entry name" value="Cupredoxins - blue copper proteins"/>
    <property type="match status" value="1"/>
</dbReference>
<evidence type="ECO:0000313" key="10">
    <source>
        <dbReference type="EnsemblMetazoa" id="tetur15g03520.1"/>
    </source>
</evidence>
<dbReference type="AlphaFoldDB" id="T1KN04"/>
<feature type="compositionally biased region" description="Low complexity" evidence="7">
    <location>
        <begin position="112"/>
        <end position="135"/>
    </location>
</feature>
<keyword evidence="8" id="KW-1133">Transmembrane helix</keyword>
<evidence type="ECO:0000256" key="3">
    <source>
        <dbReference type="ARBA" id="ARBA00023136"/>
    </source>
</evidence>
<dbReference type="PANTHER" id="PTHR11304:SF29">
    <property type="entry name" value="EPHRIN"/>
    <property type="match status" value="1"/>
</dbReference>
<evidence type="ECO:0000256" key="5">
    <source>
        <dbReference type="ARBA" id="ARBA00023180"/>
    </source>
</evidence>
<comment type="similarity">
    <text evidence="6">Belongs to the ephrin family.</text>
</comment>
<dbReference type="InterPro" id="IPR001799">
    <property type="entry name" value="Ephrin_RBD"/>
</dbReference>
<feature type="domain" description="Ephrin RBD" evidence="9">
    <location>
        <begin position="1"/>
        <end position="95"/>
    </location>
</feature>
<dbReference type="EMBL" id="CAEY01000249">
    <property type="status" value="NOT_ANNOTATED_CDS"/>
    <property type="molecule type" value="Genomic_DNA"/>
</dbReference>
<evidence type="ECO:0000259" key="9">
    <source>
        <dbReference type="PROSITE" id="PS51551"/>
    </source>
</evidence>
<keyword evidence="5" id="KW-0325">Glycoprotein</keyword>
<dbReference type="SUPFAM" id="SSF49503">
    <property type="entry name" value="Cupredoxins"/>
    <property type="match status" value="1"/>
</dbReference>
<dbReference type="GO" id="GO:0005886">
    <property type="term" value="C:plasma membrane"/>
    <property type="evidence" value="ECO:0007669"/>
    <property type="project" value="TreeGrafter"/>
</dbReference>
<sequence length="308" mass="34380">MWFHHFLKSTVSKEEYDSCRITNSNPRIIAICDKPHQLKYFTITFRSFTPQPGGLEFKPGQDYYFISTSTGKREGLDRRLGGRCSTHHMKVIFKVCCSTNDNNVLNDKSDANNIKNNSNINSTINNNQSFSSTTVDSSSLSSSELSIESSSSSSIASSSLSSADLHSDDRSNANGLYLNANINNINSLVSTSSPPSTSTTLGSLVTSTFPASPEHWWRPHFTRIQDLKWRSKGPGNVVKETNHHHLTVGHDSNSFTNPNANNSQNNSSNDTLRPIAWTIFAIACFIFIIFWALWCKVRRNNVMLPMSK</sequence>
<evidence type="ECO:0000256" key="7">
    <source>
        <dbReference type="SAM" id="MobiDB-lite"/>
    </source>
</evidence>
<dbReference type="EnsemblMetazoa" id="tetur15g03520.1">
    <property type="protein sequence ID" value="tetur15g03520.1"/>
    <property type="gene ID" value="tetur15g03520"/>
</dbReference>
<dbReference type="InterPro" id="IPR031328">
    <property type="entry name" value="Ephrin"/>
</dbReference>
<dbReference type="PROSITE" id="PS51551">
    <property type="entry name" value="EPHRIN_RBD_2"/>
    <property type="match status" value="1"/>
</dbReference>
<evidence type="ECO:0000256" key="4">
    <source>
        <dbReference type="ARBA" id="ARBA00023157"/>
    </source>
</evidence>
<feature type="region of interest" description="Disordered" evidence="7">
    <location>
        <begin position="247"/>
        <end position="267"/>
    </location>
</feature>
<dbReference type="GO" id="GO:0007411">
    <property type="term" value="P:axon guidance"/>
    <property type="evidence" value="ECO:0007669"/>
    <property type="project" value="TreeGrafter"/>
</dbReference>
<protein>
    <recommendedName>
        <fullName evidence="9">Ephrin RBD domain-containing protein</fullName>
    </recommendedName>
</protein>
<keyword evidence="2" id="KW-0732">Signal</keyword>
<keyword evidence="4" id="KW-1015">Disulfide bond</keyword>
<name>T1KN04_TETUR</name>
<dbReference type="PANTHER" id="PTHR11304">
    <property type="entry name" value="EPHRIN"/>
    <property type="match status" value="1"/>
</dbReference>
<evidence type="ECO:0000313" key="11">
    <source>
        <dbReference type="Proteomes" id="UP000015104"/>
    </source>
</evidence>